<dbReference type="EMBL" id="ACKY01000020">
    <property type="protein sequence ID" value="EEV89469.1"/>
    <property type="molecule type" value="Genomic_DNA"/>
</dbReference>
<sequence length="120" mass="13797">MENPMNGSLFWLLLRYAELVNPNAIVKSAPPVSSSYYYECLRKSGDASGAEESCAFLALGQLDGDIEQIHYRHGSDAAWQESLQAFKNYRAARCRLEEKEELRCRIRLSQEYLNELQYLP</sequence>
<proteinExistence type="predicted"/>
<reference evidence="1 2" key="1">
    <citation type="submission" date="2009-08" db="EMBL/GenBank/DDBJ databases">
        <authorList>
            <person name="Qin X."/>
            <person name="Bachman B."/>
            <person name="Battles P."/>
            <person name="Bell A."/>
            <person name="Bess C."/>
            <person name="Bickham C."/>
            <person name="Chaboub L."/>
            <person name="Chen D."/>
            <person name="Coyle M."/>
            <person name="Deiros D.R."/>
            <person name="Dinh H."/>
            <person name="Forbes L."/>
            <person name="Fowler G."/>
            <person name="Francisco L."/>
            <person name="Fu Q."/>
            <person name="Gubbala S."/>
            <person name="Hale W."/>
            <person name="Han Y."/>
            <person name="Hemphill L."/>
            <person name="Highlander S.K."/>
            <person name="Hirani K."/>
            <person name="Hogues M."/>
            <person name="Jackson L."/>
            <person name="Jakkamsetti A."/>
            <person name="Javaid M."/>
            <person name="Jiang H."/>
            <person name="Korchina V."/>
            <person name="Kovar C."/>
            <person name="Lara F."/>
            <person name="Lee S."/>
            <person name="Mata R."/>
            <person name="Mathew T."/>
            <person name="Moen C."/>
            <person name="Morales K."/>
            <person name="Munidasa M."/>
            <person name="Nazareth L."/>
            <person name="Ngo R."/>
            <person name="Nguyen L."/>
            <person name="Okwuonu G."/>
            <person name="Ongeri F."/>
            <person name="Patil S."/>
            <person name="Petrosino J."/>
            <person name="Pham C."/>
            <person name="Pham P."/>
            <person name="Pu L.-L."/>
            <person name="Puazo M."/>
            <person name="Raj R."/>
            <person name="Reid J."/>
            <person name="Rouhana J."/>
            <person name="Saada N."/>
            <person name="Shang Y."/>
            <person name="Simmons D."/>
            <person name="Thornton R."/>
            <person name="Warren J."/>
            <person name="Weissenberger G."/>
            <person name="Zhang J."/>
            <person name="Zhang L."/>
            <person name="Zhou C."/>
            <person name="Zhu D."/>
            <person name="Muzny D."/>
            <person name="Worley K."/>
            <person name="Gibbs R."/>
        </authorList>
    </citation>
    <scope>NUCLEOTIDE SEQUENCE [LARGE SCALE GENOMIC DNA]</scope>
    <source>
        <strain evidence="2">ATCC 15826 / DSM 8339 / NCTC 10426 / 6573</strain>
    </source>
</reference>
<dbReference type="HOGENOM" id="CLU_2045449_0_0_6"/>
<dbReference type="STRING" id="2718.CHUV0807_2148"/>
<dbReference type="Proteomes" id="UP000004870">
    <property type="component" value="Unassembled WGS sequence"/>
</dbReference>
<dbReference type="OrthoDB" id="9976754at2"/>
<gene>
    <name evidence="1" type="ORF">HMPREF0198_0436</name>
</gene>
<name>C8N7F9_CARH6</name>
<evidence type="ECO:0000313" key="1">
    <source>
        <dbReference type="EMBL" id="EEV89469.1"/>
    </source>
</evidence>
<keyword evidence="2" id="KW-1185">Reference proteome</keyword>
<accession>C8N7F9</accession>
<organism evidence="1 2">
    <name type="scientific">Cardiobacterium hominis (strain ATCC 15826 / DSM 8339 / NCTC 10426 / 6573)</name>
    <dbReference type="NCBI Taxonomy" id="638300"/>
    <lineage>
        <taxon>Bacteria</taxon>
        <taxon>Pseudomonadati</taxon>
        <taxon>Pseudomonadota</taxon>
        <taxon>Gammaproteobacteria</taxon>
        <taxon>Cardiobacteriales</taxon>
        <taxon>Cardiobacteriaceae</taxon>
        <taxon>Cardiobacterium</taxon>
    </lineage>
</organism>
<dbReference type="AlphaFoldDB" id="C8N7F9"/>
<comment type="caution">
    <text evidence="1">The sequence shown here is derived from an EMBL/GenBank/DDBJ whole genome shotgun (WGS) entry which is preliminary data.</text>
</comment>
<protein>
    <submittedName>
        <fullName evidence="1">Uncharacterized protein</fullName>
    </submittedName>
</protein>
<evidence type="ECO:0000313" key="2">
    <source>
        <dbReference type="Proteomes" id="UP000004870"/>
    </source>
</evidence>